<keyword evidence="2" id="KW-1185">Reference proteome</keyword>
<evidence type="ECO:0000313" key="2">
    <source>
        <dbReference type="Proteomes" id="UP000542813"/>
    </source>
</evidence>
<gene>
    <name evidence="1" type="ORF">HD601_006405</name>
</gene>
<name>A0A7W9LPW5_9ACTN</name>
<dbReference type="SUPFAM" id="SSF48239">
    <property type="entry name" value="Terpenoid cyclases/Protein prenyltransferases"/>
    <property type="match status" value="1"/>
</dbReference>
<dbReference type="EMBL" id="JACHMM010000001">
    <property type="protein sequence ID" value="MBB5791830.1"/>
    <property type="molecule type" value="Genomic_DNA"/>
</dbReference>
<dbReference type="RefSeq" id="WP_184828907.1">
    <property type="nucleotide sequence ID" value="NZ_JACHMM010000001.1"/>
</dbReference>
<dbReference type="InterPro" id="IPR008930">
    <property type="entry name" value="Terpenoid_cyclase/PrenylTrfase"/>
</dbReference>
<dbReference type="InterPro" id="IPR008928">
    <property type="entry name" value="6-hairpin_glycosidase_sf"/>
</dbReference>
<evidence type="ECO:0008006" key="3">
    <source>
        <dbReference type="Google" id="ProtNLM"/>
    </source>
</evidence>
<comment type="caution">
    <text evidence="1">The sequence shown here is derived from an EMBL/GenBank/DDBJ whole genome shotgun (WGS) entry which is preliminary data.</text>
</comment>
<evidence type="ECO:0000313" key="1">
    <source>
        <dbReference type="EMBL" id="MBB5791830.1"/>
    </source>
</evidence>
<dbReference type="Gene3D" id="1.50.10.10">
    <property type="match status" value="1"/>
</dbReference>
<dbReference type="InterPro" id="IPR012341">
    <property type="entry name" value="6hp_glycosidase-like_sf"/>
</dbReference>
<dbReference type="SUPFAM" id="SSF48208">
    <property type="entry name" value="Six-hairpin glycosidases"/>
    <property type="match status" value="1"/>
</dbReference>
<dbReference type="AlphaFoldDB" id="A0A7W9LPW5"/>
<protein>
    <recommendedName>
        <fullName evidence="3">Prenyltransferase</fullName>
    </recommendedName>
</protein>
<accession>A0A7W9LPW5</accession>
<dbReference type="Proteomes" id="UP000542813">
    <property type="component" value="Unassembled WGS sequence"/>
</dbReference>
<proteinExistence type="predicted"/>
<reference evidence="1 2" key="1">
    <citation type="submission" date="2020-08" db="EMBL/GenBank/DDBJ databases">
        <title>Sequencing the genomes of 1000 actinobacteria strains.</title>
        <authorList>
            <person name="Klenk H.-P."/>
        </authorList>
    </citation>
    <scope>NUCLEOTIDE SEQUENCE [LARGE SCALE GENOMIC DNA]</scope>
    <source>
        <strain evidence="1 2">DSM 102122</strain>
    </source>
</reference>
<dbReference type="GO" id="GO:0005975">
    <property type="term" value="P:carbohydrate metabolic process"/>
    <property type="evidence" value="ECO:0007669"/>
    <property type="project" value="InterPro"/>
</dbReference>
<organism evidence="1 2">
    <name type="scientific">Jiangella mangrovi</name>
    <dbReference type="NCBI Taxonomy" id="1524084"/>
    <lineage>
        <taxon>Bacteria</taxon>
        <taxon>Bacillati</taxon>
        <taxon>Actinomycetota</taxon>
        <taxon>Actinomycetes</taxon>
        <taxon>Jiangellales</taxon>
        <taxon>Jiangellaceae</taxon>
        <taxon>Jiangella</taxon>
    </lineage>
</organism>
<sequence length="347" mass="38592">MTTQVNPAPPPGWTGPSLTELDQACRRAVEWVRGHARPDGALGDPADGFKTHRAPWALTLAGETDLAQAYCGWVRRELLRDGRLDGPARLLDDGWAYRDSTLVIGAHMLEQYDLSYGVIDHLCSWQDPASGGFANDRLPDGSGSDEMDIPYACGPGFAALVTGRLDVARRVAAFLATVYDAQQELPDRLHLFFSRRDQRPILPSDPQFEQRFVVENAVDRNQRWTAGGIAAGFLGRLYLVDRDPALLELARRYQAFSMSATDAQFKYPAVCKTSWGAALLYQITGEDQYRDWLARMADWYLDTQDDGGYWHPVVENCVGDVLEVTLEFVMHVKILSGALVSRPARTG</sequence>